<sequence length="234" mass="25931">MGVSMLVICLSNSACFVVAAYGFMSASIEKDYKSILHHLTNLVAGLAFLLVGCESAYRSSKKMGDNIIAALSVIDVANLSDPASREVNMFLQTVSLNPPVTMCAGIITLGRSFLTTTFSSTITYLIVLVQFKISDTEHAQINKTQIELRERWTMVQNFAPKNMNESNTEKPSIVVICPEEIRTNFVFTMALNMSKEGIRCSIFSIGSFDGSKLRKEFCSTPPEILERLEIRWCG</sequence>
<reference evidence="8 9" key="1">
    <citation type="submission" date="2023-09" db="EMBL/GenBank/DDBJ databases">
        <title>Nesidiocoris tenuis whole genome shotgun sequence.</title>
        <authorList>
            <person name="Shibata T."/>
            <person name="Shimoda M."/>
            <person name="Kobayashi T."/>
            <person name="Uehara T."/>
        </authorList>
    </citation>
    <scope>NUCLEOTIDE SEQUENCE [LARGE SCALE GENOMIC DNA]</scope>
    <source>
        <strain evidence="8 9">Japan</strain>
    </source>
</reference>
<evidence type="ECO:0000313" key="9">
    <source>
        <dbReference type="Proteomes" id="UP001307889"/>
    </source>
</evidence>
<organism evidence="8 9">
    <name type="scientific">Nesidiocoris tenuis</name>
    <dbReference type="NCBI Taxonomy" id="355587"/>
    <lineage>
        <taxon>Eukaryota</taxon>
        <taxon>Metazoa</taxon>
        <taxon>Ecdysozoa</taxon>
        <taxon>Arthropoda</taxon>
        <taxon>Hexapoda</taxon>
        <taxon>Insecta</taxon>
        <taxon>Pterygota</taxon>
        <taxon>Neoptera</taxon>
        <taxon>Paraneoptera</taxon>
        <taxon>Hemiptera</taxon>
        <taxon>Heteroptera</taxon>
        <taxon>Panheteroptera</taxon>
        <taxon>Cimicomorpha</taxon>
        <taxon>Miridae</taxon>
        <taxon>Dicyphina</taxon>
        <taxon>Nesidiocoris</taxon>
    </lineage>
</organism>
<evidence type="ECO:0000256" key="6">
    <source>
        <dbReference type="SAM" id="Phobius"/>
    </source>
</evidence>
<gene>
    <name evidence="8" type="ORF">NTJ_03721</name>
</gene>
<feature type="signal peptide" evidence="7">
    <location>
        <begin position="1"/>
        <end position="20"/>
    </location>
</feature>
<keyword evidence="2" id="KW-1003">Cell membrane</keyword>
<feature type="transmembrane region" description="Helical" evidence="6">
    <location>
        <begin position="35"/>
        <end position="53"/>
    </location>
</feature>
<name>A0ABN7AF59_9HEMI</name>
<keyword evidence="9" id="KW-1185">Reference proteome</keyword>
<dbReference type="InterPro" id="IPR013604">
    <property type="entry name" value="7TM_chemorcpt"/>
</dbReference>
<evidence type="ECO:0000256" key="3">
    <source>
        <dbReference type="ARBA" id="ARBA00022692"/>
    </source>
</evidence>
<evidence type="ECO:0000256" key="5">
    <source>
        <dbReference type="ARBA" id="ARBA00023136"/>
    </source>
</evidence>
<keyword evidence="7" id="KW-0732">Signal</keyword>
<evidence type="ECO:0000313" key="8">
    <source>
        <dbReference type="EMBL" id="BES90913.1"/>
    </source>
</evidence>
<feature type="chain" id="PRO_5045749187" evidence="7">
    <location>
        <begin position="21"/>
        <end position="234"/>
    </location>
</feature>
<proteinExistence type="predicted"/>
<keyword evidence="5 6" id="KW-0472">Membrane</keyword>
<evidence type="ECO:0000256" key="4">
    <source>
        <dbReference type="ARBA" id="ARBA00022989"/>
    </source>
</evidence>
<evidence type="ECO:0000256" key="7">
    <source>
        <dbReference type="SAM" id="SignalP"/>
    </source>
</evidence>
<dbReference type="Pfam" id="PF08395">
    <property type="entry name" value="7tm_7"/>
    <property type="match status" value="1"/>
</dbReference>
<accession>A0ABN7AF59</accession>
<comment type="subcellular location">
    <subcellularLocation>
        <location evidence="1">Cell membrane</location>
        <topology evidence="1">Multi-pass membrane protein</topology>
    </subcellularLocation>
</comment>
<evidence type="ECO:0000256" key="2">
    <source>
        <dbReference type="ARBA" id="ARBA00022475"/>
    </source>
</evidence>
<evidence type="ECO:0000256" key="1">
    <source>
        <dbReference type="ARBA" id="ARBA00004651"/>
    </source>
</evidence>
<keyword evidence="4 6" id="KW-1133">Transmembrane helix</keyword>
<dbReference type="Proteomes" id="UP001307889">
    <property type="component" value="Chromosome 2"/>
</dbReference>
<keyword evidence="8" id="KW-0675">Receptor</keyword>
<protein>
    <submittedName>
        <fullName evidence="8">7tm Chemosensory receptor</fullName>
    </submittedName>
</protein>
<keyword evidence="3 6" id="KW-0812">Transmembrane</keyword>
<dbReference type="EMBL" id="AP028910">
    <property type="protein sequence ID" value="BES90913.1"/>
    <property type="molecule type" value="Genomic_DNA"/>
</dbReference>